<reference evidence="7 8" key="1">
    <citation type="submission" date="2018-05" db="EMBL/GenBank/DDBJ databases">
        <title>Salinimonas sp. HMF8227 Genome sequencing and assembly.</title>
        <authorList>
            <person name="Kang H."/>
            <person name="Kang J."/>
            <person name="Cha I."/>
            <person name="Kim H."/>
            <person name="Joh K."/>
        </authorList>
    </citation>
    <scope>NUCLEOTIDE SEQUENCE [LARGE SCALE GENOMIC DNA]</scope>
    <source>
        <strain evidence="7 8">HMF8227</strain>
    </source>
</reference>
<evidence type="ECO:0000313" key="7">
    <source>
        <dbReference type="EMBL" id="AWL12910.1"/>
    </source>
</evidence>
<name>A0A2S2E6M5_9ALTE</name>
<keyword evidence="5" id="KW-0963">Cytoplasm</keyword>
<keyword evidence="8" id="KW-1185">Reference proteome</keyword>
<proteinExistence type="inferred from homology"/>
<dbReference type="GO" id="GO:0005737">
    <property type="term" value="C:cytoplasm"/>
    <property type="evidence" value="ECO:0007669"/>
    <property type="project" value="UniProtKB-SubCell"/>
</dbReference>
<sequence length="199" mass="22136">MSRFKVGLTGGIASGKTTVSNLFAELGVSIIDADIIARQVVEPGSGALGKIEQRFGDKVLSTNGHLDRAKLREIIFSQPEQKAWLNQLLHPLIRQQMIKQSDEANSPYCILAIPLLVENQLQALVDRILVVDVPESVQIERVQQRDKVDAQHARQIQASQASREQRLAIADDVLSNTDNVATLREQVRTLHERYLALSL</sequence>
<dbReference type="PROSITE" id="PS51219">
    <property type="entry name" value="DPCK"/>
    <property type="match status" value="1"/>
</dbReference>
<comment type="similarity">
    <text evidence="1 5">Belongs to the CoaE family.</text>
</comment>
<dbReference type="SUPFAM" id="SSF52540">
    <property type="entry name" value="P-loop containing nucleoside triphosphate hydrolases"/>
    <property type="match status" value="1"/>
</dbReference>
<evidence type="ECO:0000256" key="3">
    <source>
        <dbReference type="ARBA" id="ARBA00022840"/>
    </source>
</evidence>
<comment type="catalytic activity">
    <reaction evidence="5">
        <text>3'-dephospho-CoA + ATP = ADP + CoA + H(+)</text>
        <dbReference type="Rhea" id="RHEA:18245"/>
        <dbReference type="ChEBI" id="CHEBI:15378"/>
        <dbReference type="ChEBI" id="CHEBI:30616"/>
        <dbReference type="ChEBI" id="CHEBI:57287"/>
        <dbReference type="ChEBI" id="CHEBI:57328"/>
        <dbReference type="ChEBI" id="CHEBI:456216"/>
        <dbReference type="EC" id="2.7.1.24"/>
    </reaction>
</comment>
<gene>
    <name evidence="5 7" type="primary">coaE</name>
    <name evidence="7" type="ORF">HMF8227_02458</name>
</gene>
<keyword evidence="5 7" id="KW-0418">Kinase</keyword>
<evidence type="ECO:0000313" key="8">
    <source>
        <dbReference type="Proteomes" id="UP000245728"/>
    </source>
</evidence>
<dbReference type="GO" id="GO:0015937">
    <property type="term" value="P:coenzyme A biosynthetic process"/>
    <property type="evidence" value="ECO:0007669"/>
    <property type="project" value="UniProtKB-UniRule"/>
</dbReference>
<dbReference type="PANTHER" id="PTHR10695:SF46">
    <property type="entry name" value="BIFUNCTIONAL COENZYME A SYNTHASE-RELATED"/>
    <property type="match status" value="1"/>
</dbReference>
<dbReference type="InterPro" id="IPR027417">
    <property type="entry name" value="P-loop_NTPase"/>
</dbReference>
<keyword evidence="4 5" id="KW-0173">Coenzyme A biosynthesis</keyword>
<dbReference type="GO" id="GO:0005524">
    <property type="term" value="F:ATP binding"/>
    <property type="evidence" value="ECO:0007669"/>
    <property type="project" value="UniProtKB-UniRule"/>
</dbReference>
<evidence type="ECO:0000256" key="4">
    <source>
        <dbReference type="ARBA" id="ARBA00022993"/>
    </source>
</evidence>
<comment type="subcellular location">
    <subcellularLocation>
        <location evidence="5">Cytoplasm</location>
    </subcellularLocation>
</comment>
<dbReference type="RefSeq" id="WP_109340440.1">
    <property type="nucleotide sequence ID" value="NZ_CP029347.1"/>
</dbReference>
<dbReference type="UniPathway" id="UPA00241">
    <property type="reaction ID" value="UER00356"/>
</dbReference>
<dbReference type="EC" id="2.7.1.24" evidence="5 6"/>
<organism evidence="7 8">
    <name type="scientific">Saliniradius amylolyticus</name>
    <dbReference type="NCBI Taxonomy" id="2183582"/>
    <lineage>
        <taxon>Bacteria</taxon>
        <taxon>Pseudomonadati</taxon>
        <taxon>Pseudomonadota</taxon>
        <taxon>Gammaproteobacteria</taxon>
        <taxon>Alteromonadales</taxon>
        <taxon>Alteromonadaceae</taxon>
        <taxon>Saliniradius</taxon>
    </lineage>
</organism>
<protein>
    <recommendedName>
        <fullName evidence="5 6">Dephospho-CoA kinase</fullName>
        <ecNumber evidence="5 6">2.7.1.24</ecNumber>
    </recommendedName>
    <alternativeName>
        <fullName evidence="5">Dephosphocoenzyme A kinase</fullName>
    </alternativeName>
</protein>
<dbReference type="Proteomes" id="UP000245728">
    <property type="component" value="Chromosome"/>
</dbReference>
<feature type="binding site" evidence="5">
    <location>
        <begin position="13"/>
        <end position="18"/>
    </location>
    <ligand>
        <name>ATP</name>
        <dbReference type="ChEBI" id="CHEBI:30616"/>
    </ligand>
</feature>
<dbReference type="KEGG" id="salh:HMF8227_02458"/>
<keyword evidence="2 5" id="KW-0547">Nucleotide-binding</keyword>
<evidence type="ECO:0000256" key="1">
    <source>
        <dbReference type="ARBA" id="ARBA00009018"/>
    </source>
</evidence>
<dbReference type="Pfam" id="PF01121">
    <property type="entry name" value="CoaE"/>
    <property type="match status" value="1"/>
</dbReference>
<accession>A0A2S2E6M5</accession>
<evidence type="ECO:0000256" key="5">
    <source>
        <dbReference type="HAMAP-Rule" id="MF_00376"/>
    </source>
</evidence>
<dbReference type="HAMAP" id="MF_00376">
    <property type="entry name" value="Dephospho_CoA_kinase"/>
    <property type="match status" value="1"/>
</dbReference>
<dbReference type="OrthoDB" id="9812943at2"/>
<evidence type="ECO:0000256" key="6">
    <source>
        <dbReference type="NCBIfam" id="TIGR00152"/>
    </source>
</evidence>
<comment type="function">
    <text evidence="5">Catalyzes the phosphorylation of the 3'-hydroxyl group of dephosphocoenzyme A to form coenzyme A.</text>
</comment>
<comment type="pathway">
    <text evidence="5">Cofactor biosynthesis; coenzyme A biosynthesis; CoA from (R)-pantothenate: step 5/5.</text>
</comment>
<evidence type="ECO:0000256" key="2">
    <source>
        <dbReference type="ARBA" id="ARBA00022741"/>
    </source>
</evidence>
<dbReference type="PANTHER" id="PTHR10695">
    <property type="entry name" value="DEPHOSPHO-COA KINASE-RELATED"/>
    <property type="match status" value="1"/>
</dbReference>
<dbReference type="NCBIfam" id="TIGR00152">
    <property type="entry name" value="dephospho-CoA kinase"/>
    <property type="match status" value="1"/>
</dbReference>
<dbReference type="GO" id="GO:0004140">
    <property type="term" value="F:dephospho-CoA kinase activity"/>
    <property type="evidence" value="ECO:0007669"/>
    <property type="project" value="UniProtKB-UniRule"/>
</dbReference>
<dbReference type="CDD" id="cd02022">
    <property type="entry name" value="DPCK"/>
    <property type="match status" value="1"/>
</dbReference>
<dbReference type="Gene3D" id="3.40.50.300">
    <property type="entry name" value="P-loop containing nucleotide triphosphate hydrolases"/>
    <property type="match status" value="1"/>
</dbReference>
<dbReference type="AlphaFoldDB" id="A0A2S2E6M5"/>
<keyword evidence="3 5" id="KW-0067">ATP-binding</keyword>
<dbReference type="InterPro" id="IPR001977">
    <property type="entry name" value="Depp_CoAkinase"/>
</dbReference>
<keyword evidence="5 7" id="KW-0808">Transferase</keyword>
<dbReference type="EMBL" id="CP029347">
    <property type="protein sequence ID" value="AWL12910.1"/>
    <property type="molecule type" value="Genomic_DNA"/>
</dbReference>